<keyword evidence="4" id="KW-1185">Reference proteome</keyword>
<dbReference type="SUPFAM" id="SSF102405">
    <property type="entry name" value="MCP/YpsA-like"/>
    <property type="match status" value="1"/>
</dbReference>
<accession>A0ABU1D6D7</accession>
<dbReference type="PANTHER" id="PTHR43393:SF3">
    <property type="entry name" value="LYSINE DECARBOXYLASE-LIKE PROTEIN"/>
    <property type="match status" value="1"/>
</dbReference>
<proteinExistence type="inferred from homology"/>
<comment type="similarity">
    <text evidence="2">Belongs to the LOG family.</text>
</comment>
<keyword evidence="2" id="KW-0203">Cytokinin biosynthesis</keyword>
<dbReference type="Pfam" id="PF03641">
    <property type="entry name" value="Lysine_decarbox"/>
    <property type="match status" value="1"/>
</dbReference>
<evidence type="ECO:0000256" key="1">
    <source>
        <dbReference type="ARBA" id="ARBA00000274"/>
    </source>
</evidence>
<comment type="caution">
    <text evidence="3">The sequence shown here is derived from an EMBL/GenBank/DDBJ whole genome shotgun (WGS) entry which is preliminary data.</text>
</comment>
<dbReference type="InterPro" id="IPR005269">
    <property type="entry name" value="LOG"/>
</dbReference>
<name>A0ABU1D6D7_9BURK</name>
<protein>
    <recommendedName>
        <fullName evidence="2">Cytokinin riboside 5'-monophosphate phosphoribohydrolase</fullName>
        <ecNumber evidence="2">3.2.2.n1</ecNumber>
    </recommendedName>
</protein>
<dbReference type="PANTHER" id="PTHR43393">
    <property type="entry name" value="CYTOKININ RIBOSIDE 5'-MONOPHOSPHATE PHOSPHORIBOHYDROLASE"/>
    <property type="match status" value="1"/>
</dbReference>
<dbReference type="InterPro" id="IPR052341">
    <property type="entry name" value="LOG_family_nucleotidases"/>
</dbReference>
<reference evidence="3 4" key="1">
    <citation type="submission" date="2023-08" db="EMBL/GenBank/DDBJ databases">
        <title>Alcaligenaceae gen. nov., a novel taxon isolated from the sludge of Yixing Pesticide Factory.</title>
        <authorList>
            <person name="Ruan L."/>
        </authorList>
    </citation>
    <scope>NUCLEOTIDE SEQUENCE [LARGE SCALE GENOMIC DNA]</scope>
    <source>
        <strain evidence="3 4">LG-2</strain>
    </source>
</reference>
<comment type="catalytic activity">
    <reaction evidence="1">
        <text>AMP + H2O = D-ribose 5-phosphate + adenine</text>
        <dbReference type="Rhea" id="RHEA:20129"/>
        <dbReference type="ChEBI" id="CHEBI:15377"/>
        <dbReference type="ChEBI" id="CHEBI:16708"/>
        <dbReference type="ChEBI" id="CHEBI:78346"/>
        <dbReference type="ChEBI" id="CHEBI:456215"/>
        <dbReference type="EC" id="3.2.2.4"/>
    </reaction>
</comment>
<evidence type="ECO:0000256" key="2">
    <source>
        <dbReference type="RuleBase" id="RU363015"/>
    </source>
</evidence>
<dbReference type="EC" id="3.2.2.n1" evidence="2"/>
<dbReference type="EMBL" id="JAUZQE010000015">
    <property type="protein sequence ID" value="MDR4125937.1"/>
    <property type="molecule type" value="Genomic_DNA"/>
</dbReference>
<organism evidence="3 4">
    <name type="scientific">Yanghanlia caeni</name>
    <dbReference type="NCBI Taxonomy" id="3064283"/>
    <lineage>
        <taxon>Bacteria</taxon>
        <taxon>Pseudomonadati</taxon>
        <taxon>Pseudomonadota</taxon>
        <taxon>Betaproteobacteria</taxon>
        <taxon>Burkholderiales</taxon>
        <taxon>Alcaligenaceae</taxon>
        <taxon>Yanghanlia</taxon>
    </lineage>
</organism>
<evidence type="ECO:0000313" key="3">
    <source>
        <dbReference type="EMBL" id="MDR4125937.1"/>
    </source>
</evidence>
<dbReference type="NCBIfam" id="TIGR00730">
    <property type="entry name" value="Rossman fold protein, TIGR00730 family"/>
    <property type="match status" value="1"/>
</dbReference>
<sequence>MSEMEAAAETLQEMGWGVSIFGSARIRPDSKYYKLAEALGARLAKAGLTVIAGGGPGIMEAANKGAYEAGGHSVGLNISLPREPHNNHYQTHSLQFDYFYSRKATFVMHSAAYIALPGGFGTLDELFEVATLVQTRKMPAAPIILIGKEFWAGLFGWIRDQLLANGLISPGDIDLFLITDDLDEVLRHIDTHCADCFKRHEEPTLPIERENTPEPSTNSITP</sequence>
<dbReference type="InterPro" id="IPR031100">
    <property type="entry name" value="LOG_fam"/>
</dbReference>
<dbReference type="Proteomes" id="UP001232156">
    <property type="component" value="Unassembled WGS sequence"/>
</dbReference>
<gene>
    <name evidence="3" type="ORF">Q8947_08065</name>
</gene>
<dbReference type="Gene3D" id="3.40.50.450">
    <property type="match status" value="1"/>
</dbReference>
<dbReference type="RefSeq" id="WP_165278137.1">
    <property type="nucleotide sequence ID" value="NZ_JAUZQE010000015.1"/>
</dbReference>
<keyword evidence="2" id="KW-0378">Hydrolase</keyword>
<evidence type="ECO:0000313" key="4">
    <source>
        <dbReference type="Proteomes" id="UP001232156"/>
    </source>
</evidence>